<gene>
    <name evidence="1" type="ORF">L6452_43398</name>
</gene>
<organism evidence="1 2">
    <name type="scientific">Arctium lappa</name>
    <name type="common">Greater burdock</name>
    <name type="synonym">Lappa major</name>
    <dbReference type="NCBI Taxonomy" id="4217"/>
    <lineage>
        <taxon>Eukaryota</taxon>
        <taxon>Viridiplantae</taxon>
        <taxon>Streptophyta</taxon>
        <taxon>Embryophyta</taxon>
        <taxon>Tracheophyta</taxon>
        <taxon>Spermatophyta</taxon>
        <taxon>Magnoliopsida</taxon>
        <taxon>eudicotyledons</taxon>
        <taxon>Gunneridae</taxon>
        <taxon>Pentapetalae</taxon>
        <taxon>asterids</taxon>
        <taxon>campanulids</taxon>
        <taxon>Asterales</taxon>
        <taxon>Asteraceae</taxon>
        <taxon>Carduoideae</taxon>
        <taxon>Cardueae</taxon>
        <taxon>Arctiinae</taxon>
        <taxon>Arctium</taxon>
    </lineage>
</organism>
<reference evidence="1 2" key="2">
    <citation type="journal article" date="2022" name="Mol. Ecol. Resour.">
        <title>The genomes of chicory, endive, great burdock and yacon provide insights into Asteraceae paleo-polyploidization history and plant inulin production.</title>
        <authorList>
            <person name="Fan W."/>
            <person name="Wang S."/>
            <person name="Wang H."/>
            <person name="Wang A."/>
            <person name="Jiang F."/>
            <person name="Liu H."/>
            <person name="Zhao H."/>
            <person name="Xu D."/>
            <person name="Zhang Y."/>
        </authorList>
    </citation>
    <scope>NUCLEOTIDE SEQUENCE [LARGE SCALE GENOMIC DNA]</scope>
    <source>
        <strain evidence="2">cv. Niubang</strain>
    </source>
</reference>
<comment type="caution">
    <text evidence="1">The sequence shown here is derived from an EMBL/GenBank/DDBJ whole genome shotgun (WGS) entry which is preliminary data.</text>
</comment>
<evidence type="ECO:0000313" key="2">
    <source>
        <dbReference type="Proteomes" id="UP001055879"/>
    </source>
</evidence>
<keyword evidence="2" id="KW-1185">Reference proteome</keyword>
<dbReference type="Proteomes" id="UP001055879">
    <property type="component" value="Linkage Group LG18"/>
</dbReference>
<sequence length="482" mass="53035">MGDSLPFVEESMHRKTRKSRVPIHRVKFSDPNMNVRSRLMEKARVWLKEKRYDSLIRSRALVSSRHCSLKDEEVIKISQMPSLPATDAVPFNMGGYVENGEEEEGLIPLPSVTSKRGSKPHLDRDDDEIKGRLLERMHLNLCPEDVVTSEHGSVSVKSLKSNTFSVEDGQVLDSTASFGMNMDEHHIQSVGFLHDQKDPPRIIYFGNLDCRLNMEDSFSFFEKFNEGHYEEVFTEGERGEDDNMEGKEGEMESINEEISAEKERPSADSLLFHSGPAILDGPLKDGDETCVISQVIVSGSSTNVVGPCDLQPSSKVDSSNDGLNSFLPKAFCLAADGPSLDCSLKQQASAGRGGGQEPHSSVVGPHNKPISSNGLPSILGKYPASPVEQQKKDKHLAAKSGTPTNDKKKSISKAAFQKEYRPVPKKISPPVDDLLDEEDVIEVDSDDGATALFLTRDPMPSQVNPVSTLEPERMDSTPTPVS</sequence>
<accession>A0ACB8XCU6</accession>
<evidence type="ECO:0000313" key="1">
    <source>
        <dbReference type="EMBL" id="KAI3664790.1"/>
    </source>
</evidence>
<name>A0ACB8XCU6_ARCLA</name>
<protein>
    <submittedName>
        <fullName evidence="1">Uncharacterized protein</fullName>
    </submittedName>
</protein>
<proteinExistence type="predicted"/>
<reference evidence="2" key="1">
    <citation type="journal article" date="2022" name="Mol. Ecol. Resour.">
        <title>The genomes of chicory, endive, great burdock and yacon provide insights into Asteraceae palaeo-polyploidization history and plant inulin production.</title>
        <authorList>
            <person name="Fan W."/>
            <person name="Wang S."/>
            <person name="Wang H."/>
            <person name="Wang A."/>
            <person name="Jiang F."/>
            <person name="Liu H."/>
            <person name="Zhao H."/>
            <person name="Xu D."/>
            <person name="Zhang Y."/>
        </authorList>
    </citation>
    <scope>NUCLEOTIDE SEQUENCE [LARGE SCALE GENOMIC DNA]</scope>
    <source>
        <strain evidence="2">cv. Niubang</strain>
    </source>
</reference>
<dbReference type="EMBL" id="CM042064">
    <property type="protein sequence ID" value="KAI3664790.1"/>
    <property type="molecule type" value="Genomic_DNA"/>
</dbReference>